<dbReference type="EMBL" id="JBGBPQ010000018">
    <property type="protein sequence ID" value="KAL1506939.1"/>
    <property type="molecule type" value="Genomic_DNA"/>
</dbReference>
<protein>
    <recommendedName>
        <fullName evidence="12">Xaa-Pro aminopeptidase</fullName>
    </recommendedName>
</protein>
<dbReference type="InterPro" id="IPR032416">
    <property type="entry name" value="Peptidase_M24_C"/>
</dbReference>
<dbReference type="InterPro" id="IPR000994">
    <property type="entry name" value="Pept_M24"/>
</dbReference>
<evidence type="ECO:0008006" key="12">
    <source>
        <dbReference type="Google" id="ProtNLM"/>
    </source>
</evidence>
<dbReference type="InterPro" id="IPR000587">
    <property type="entry name" value="Creatinase_N"/>
</dbReference>
<evidence type="ECO:0000256" key="6">
    <source>
        <dbReference type="SAM" id="SignalP"/>
    </source>
</evidence>
<feature type="domain" description="Creatinase N-terminal" evidence="8">
    <location>
        <begin position="56"/>
        <end position="179"/>
    </location>
</feature>
<dbReference type="Pfam" id="PF16189">
    <property type="entry name" value="Creatinase_N_2"/>
    <property type="match status" value="1"/>
</dbReference>
<dbReference type="Pfam" id="PF01321">
    <property type="entry name" value="Creatinase_N"/>
    <property type="match status" value="1"/>
</dbReference>
<evidence type="ECO:0000313" key="11">
    <source>
        <dbReference type="Proteomes" id="UP001515480"/>
    </source>
</evidence>
<dbReference type="InterPro" id="IPR029149">
    <property type="entry name" value="Creatin/AminoP/Spt16_N"/>
</dbReference>
<dbReference type="CDD" id="cd01085">
    <property type="entry name" value="APP"/>
    <property type="match status" value="1"/>
</dbReference>
<evidence type="ECO:0000256" key="5">
    <source>
        <dbReference type="ARBA" id="ARBA00023211"/>
    </source>
</evidence>
<feature type="chain" id="PRO_5044201947" description="Xaa-Pro aminopeptidase" evidence="6">
    <location>
        <begin position="31"/>
        <end position="672"/>
    </location>
</feature>
<keyword evidence="6" id="KW-0732">Signal</keyword>
<comment type="cofactor">
    <cofactor evidence="1">
        <name>Mn(2+)</name>
        <dbReference type="ChEBI" id="CHEBI:29035"/>
    </cofactor>
</comment>
<accession>A0AB34ITT1</accession>
<feature type="signal peptide" evidence="6">
    <location>
        <begin position="1"/>
        <end position="30"/>
    </location>
</feature>
<dbReference type="InterPro" id="IPR050422">
    <property type="entry name" value="X-Pro_aminopeptidase_P"/>
</dbReference>
<evidence type="ECO:0000256" key="3">
    <source>
        <dbReference type="ARBA" id="ARBA00022723"/>
    </source>
</evidence>
<evidence type="ECO:0000259" key="7">
    <source>
        <dbReference type="Pfam" id="PF00557"/>
    </source>
</evidence>
<dbReference type="FunFam" id="3.90.230.10:FF:000007">
    <property type="entry name" value="Xaa-Pro aminopeptidase P"/>
    <property type="match status" value="1"/>
</dbReference>
<dbReference type="Proteomes" id="UP001515480">
    <property type="component" value="Unassembled WGS sequence"/>
</dbReference>
<dbReference type="Gene3D" id="3.40.350.10">
    <property type="entry name" value="Creatinase/prolidase N-terminal domain"/>
    <property type="match status" value="2"/>
</dbReference>
<keyword evidence="5" id="KW-0464">Manganese</keyword>
<evidence type="ECO:0000259" key="8">
    <source>
        <dbReference type="Pfam" id="PF01321"/>
    </source>
</evidence>
<evidence type="ECO:0000259" key="9">
    <source>
        <dbReference type="Pfam" id="PF16188"/>
    </source>
</evidence>
<keyword evidence="3" id="KW-0479">Metal-binding</keyword>
<evidence type="ECO:0000313" key="10">
    <source>
        <dbReference type="EMBL" id="KAL1506939.1"/>
    </source>
</evidence>
<comment type="similarity">
    <text evidence="2">Belongs to the peptidase M24B family.</text>
</comment>
<comment type="caution">
    <text evidence="10">The sequence shown here is derived from an EMBL/GenBank/DDBJ whole genome shotgun (WGS) entry which is preliminary data.</text>
</comment>
<feature type="domain" description="Peptidase M24" evidence="7">
    <location>
        <begin position="367"/>
        <end position="582"/>
    </location>
</feature>
<organism evidence="10 11">
    <name type="scientific">Prymnesium parvum</name>
    <name type="common">Toxic golden alga</name>
    <dbReference type="NCBI Taxonomy" id="97485"/>
    <lineage>
        <taxon>Eukaryota</taxon>
        <taxon>Haptista</taxon>
        <taxon>Haptophyta</taxon>
        <taxon>Prymnesiophyceae</taxon>
        <taxon>Prymnesiales</taxon>
        <taxon>Prymnesiaceae</taxon>
        <taxon>Prymnesium</taxon>
    </lineage>
</organism>
<dbReference type="Pfam" id="PF00557">
    <property type="entry name" value="Peptidase_M24"/>
    <property type="match status" value="1"/>
</dbReference>
<dbReference type="FunFam" id="3.40.350.10:FF:000003">
    <property type="entry name" value="Xaa-pro aminopeptidase P"/>
    <property type="match status" value="1"/>
</dbReference>
<reference evidence="10 11" key="1">
    <citation type="journal article" date="2024" name="Science">
        <title>Giant polyketide synthase enzymes in the biosynthesis of giant marine polyether toxins.</title>
        <authorList>
            <person name="Fallon T.R."/>
            <person name="Shende V.V."/>
            <person name="Wierzbicki I.H."/>
            <person name="Pendleton A.L."/>
            <person name="Watervoot N.F."/>
            <person name="Auber R.P."/>
            <person name="Gonzalez D.J."/>
            <person name="Wisecaver J.H."/>
            <person name="Moore B.S."/>
        </authorList>
    </citation>
    <scope>NUCLEOTIDE SEQUENCE [LARGE SCALE GENOMIC DNA]</scope>
    <source>
        <strain evidence="10 11">12B1</strain>
    </source>
</reference>
<evidence type="ECO:0000256" key="4">
    <source>
        <dbReference type="ARBA" id="ARBA00022801"/>
    </source>
</evidence>
<dbReference type="PANTHER" id="PTHR43763:SF6">
    <property type="entry name" value="XAA-PRO AMINOPEPTIDASE 1"/>
    <property type="match status" value="1"/>
</dbReference>
<feature type="domain" description="Peptidase M24 C-terminal" evidence="9">
    <location>
        <begin position="600"/>
        <end position="662"/>
    </location>
</feature>
<dbReference type="InterPro" id="IPR036005">
    <property type="entry name" value="Creatinase/aminopeptidase-like"/>
</dbReference>
<dbReference type="Pfam" id="PF16188">
    <property type="entry name" value="Peptidase_M24_C"/>
    <property type="match status" value="1"/>
</dbReference>
<dbReference type="GO" id="GO:0046872">
    <property type="term" value="F:metal ion binding"/>
    <property type="evidence" value="ECO:0007669"/>
    <property type="project" value="UniProtKB-KW"/>
</dbReference>
<proteinExistence type="inferred from homology"/>
<dbReference type="AlphaFoldDB" id="A0AB34ITT1"/>
<name>A0AB34ITT1_PRYPA</name>
<gene>
    <name evidence="10" type="ORF">AB1Y20_007803</name>
</gene>
<dbReference type="SUPFAM" id="SSF55920">
    <property type="entry name" value="Creatinase/aminopeptidase"/>
    <property type="match status" value="1"/>
</dbReference>
<keyword evidence="11" id="KW-1185">Reference proteome</keyword>
<dbReference type="SUPFAM" id="SSF53092">
    <property type="entry name" value="Creatinase/prolidase N-terminal domain"/>
    <property type="match status" value="1"/>
</dbReference>
<dbReference type="InterPro" id="IPR033740">
    <property type="entry name" value="Pept_M24B"/>
</dbReference>
<dbReference type="Gene3D" id="3.90.230.10">
    <property type="entry name" value="Creatinase/methionine aminopeptidase superfamily"/>
    <property type="match status" value="1"/>
</dbReference>
<dbReference type="GO" id="GO:0005737">
    <property type="term" value="C:cytoplasm"/>
    <property type="evidence" value="ECO:0007669"/>
    <property type="project" value="UniProtKB-ARBA"/>
</dbReference>
<dbReference type="GO" id="GO:0070006">
    <property type="term" value="F:metalloaminopeptidase activity"/>
    <property type="evidence" value="ECO:0007669"/>
    <property type="project" value="InterPro"/>
</dbReference>
<dbReference type="PANTHER" id="PTHR43763">
    <property type="entry name" value="XAA-PRO AMINOPEPTIDASE 1"/>
    <property type="match status" value="1"/>
</dbReference>
<keyword evidence="4" id="KW-0378">Hydrolase</keyword>
<evidence type="ECO:0000256" key="1">
    <source>
        <dbReference type="ARBA" id="ARBA00001936"/>
    </source>
</evidence>
<sequence>MAMLRLSSRLTLLAAAPFVTLASSATSASALRLRPTSPTASRARLLSSAAAKDAKLALLRAAMADAGVDALLVPSADPHLSEYVHPHYQRRAYLSGFTGSAGTVLVTQHAALLWTDGRYFLQAEEELPAGWSLMRSLQPGVPTLEAYLAAELPAAAAVGIDPMLHSVQEAEKLLAALGEGRTLRLLDANLVDGVWQQLDCRPPPPRAAARALPRAVAGVSRVEKLSRLCDGVAAAAADGALVSALDEVAWLLNVRGADVPHCPLLQAHVLVRPPHAEGALPRCVLYVDESKLSASLTAELAEDGVEIAPYEDIVEATRAFQTQGQKLLLDPSSVSYGLRTAAGDAAVLRPSSIPMAKACKNEAELAGMLQAHLVDGAALAHFFAWLEQTVAVERRPITEAQLATRLAEFRAAQPGFLDLSFPTIAGVGPNGAIIHYNPLHAARPARLDGSQLVLLDSGGQYECGTTDVTRTFHLGTPTRWQVECFTRVLKGHIALDAAVFPEDTPGPALDALARLALWQAGLDYLHGTGHGVGAALNVHEGPHSISTRYTNTVGLKEGMVVSNEPGYYEEGAFGIRIENLLVARRAEVAGVGGKPFNERKYLGFTQLTHVPIQTSLIDPSLLTKAEIEWLDSYHSRVWERISPLLERGSAAYEWLRKSTQPLQAEKLVGSLA</sequence>
<evidence type="ECO:0000256" key="2">
    <source>
        <dbReference type="ARBA" id="ARBA00008766"/>
    </source>
</evidence>